<dbReference type="Proteomes" id="UP000447434">
    <property type="component" value="Chromosome 20"/>
</dbReference>
<dbReference type="AlphaFoldDB" id="A0A6A4NXA1"/>
<evidence type="ECO:0000313" key="1">
    <source>
        <dbReference type="EMBL" id="KAE9591147.1"/>
    </source>
</evidence>
<keyword evidence="2" id="KW-1185">Reference proteome</keyword>
<accession>A0A6A4NXA1</accession>
<name>A0A6A4NXA1_LUPAL</name>
<comment type="caution">
    <text evidence="1">The sequence shown here is derived from an EMBL/GenBank/DDBJ whole genome shotgun (WGS) entry which is preliminary data.</text>
</comment>
<gene>
    <name evidence="1" type="ORF">Lalb_Chr20g0115091</name>
</gene>
<evidence type="ECO:0000313" key="2">
    <source>
        <dbReference type="Proteomes" id="UP000447434"/>
    </source>
</evidence>
<organism evidence="1 2">
    <name type="scientific">Lupinus albus</name>
    <name type="common">White lupine</name>
    <name type="synonym">Lupinus termis</name>
    <dbReference type="NCBI Taxonomy" id="3870"/>
    <lineage>
        <taxon>Eukaryota</taxon>
        <taxon>Viridiplantae</taxon>
        <taxon>Streptophyta</taxon>
        <taxon>Embryophyta</taxon>
        <taxon>Tracheophyta</taxon>
        <taxon>Spermatophyta</taxon>
        <taxon>Magnoliopsida</taxon>
        <taxon>eudicotyledons</taxon>
        <taxon>Gunneridae</taxon>
        <taxon>Pentapetalae</taxon>
        <taxon>rosids</taxon>
        <taxon>fabids</taxon>
        <taxon>Fabales</taxon>
        <taxon>Fabaceae</taxon>
        <taxon>Papilionoideae</taxon>
        <taxon>50 kb inversion clade</taxon>
        <taxon>genistoids sensu lato</taxon>
        <taxon>core genistoids</taxon>
        <taxon>Genisteae</taxon>
        <taxon>Lupinus</taxon>
    </lineage>
</organism>
<dbReference type="EMBL" id="WOCE01000020">
    <property type="protein sequence ID" value="KAE9591147.1"/>
    <property type="molecule type" value="Genomic_DNA"/>
</dbReference>
<proteinExistence type="predicted"/>
<protein>
    <submittedName>
        <fullName evidence="1">Uncharacterized protein</fullName>
    </submittedName>
</protein>
<sequence length="60" mass="7093">MRSKYSPIWPYHRDSESHRNCGAMRLRQSPQSQYCGCISFNQNDVTHSYCVNSHIIYILL</sequence>
<reference evidence="2" key="1">
    <citation type="journal article" date="2020" name="Nat. Commun.">
        <title>Genome sequence of the cluster root forming white lupin.</title>
        <authorList>
            <person name="Hufnagel B."/>
            <person name="Marques A."/>
            <person name="Soriano A."/>
            <person name="Marques L."/>
            <person name="Divol F."/>
            <person name="Doumas P."/>
            <person name="Sallet E."/>
            <person name="Mancinotti D."/>
            <person name="Carrere S."/>
            <person name="Marande W."/>
            <person name="Arribat S."/>
            <person name="Keller J."/>
            <person name="Huneau C."/>
            <person name="Blein T."/>
            <person name="Aime D."/>
            <person name="Laguerre M."/>
            <person name="Taylor J."/>
            <person name="Schubert V."/>
            <person name="Nelson M."/>
            <person name="Geu-Flores F."/>
            <person name="Crespi M."/>
            <person name="Gallardo-Guerrero K."/>
            <person name="Delaux P.-M."/>
            <person name="Salse J."/>
            <person name="Berges H."/>
            <person name="Guyot R."/>
            <person name="Gouzy J."/>
            <person name="Peret B."/>
        </authorList>
    </citation>
    <scope>NUCLEOTIDE SEQUENCE [LARGE SCALE GENOMIC DNA]</scope>
    <source>
        <strain evidence="2">cv. Amiga</strain>
    </source>
</reference>